<dbReference type="Proteomes" id="UP000183954">
    <property type="component" value="Unassembled WGS sequence"/>
</dbReference>
<dbReference type="EMBL" id="FQXJ01000003">
    <property type="protein sequence ID" value="SHH34993.1"/>
    <property type="molecule type" value="Genomic_DNA"/>
</dbReference>
<dbReference type="AlphaFoldDB" id="A0A1M5SAP7"/>
<evidence type="ECO:0000256" key="1">
    <source>
        <dbReference type="SAM" id="Phobius"/>
    </source>
</evidence>
<reference evidence="3" key="1">
    <citation type="submission" date="2016-11" db="EMBL/GenBank/DDBJ databases">
        <authorList>
            <person name="Varghese N."/>
            <person name="Submissions S."/>
        </authorList>
    </citation>
    <scope>NUCLEOTIDE SEQUENCE [LARGE SCALE GENOMIC DNA]</scope>
    <source>
        <strain evidence="3">DSM 15449</strain>
    </source>
</reference>
<gene>
    <name evidence="2" type="ORF">SAMN02746098_00783</name>
</gene>
<protein>
    <submittedName>
        <fullName evidence="2">Uncharacterized protein</fullName>
    </submittedName>
</protein>
<proteinExistence type="predicted"/>
<dbReference type="STRING" id="1121420.SAMN02746098_00783"/>
<keyword evidence="1" id="KW-0812">Transmembrane</keyword>
<dbReference type="RefSeq" id="WP_073027993.1">
    <property type="nucleotide sequence ID" value="NZ_FQXJ01000003.1"/>
</dbReference>
<feature type="transmembrane region" description="Helical" evidence="1">
    <location>
        <begin position="310"/>
        <end position="330"/>
    </location>
</feature>
<sequence length="337" mass="39165">MSESFAIWYEPTVGNKELDVDLHVNLWKLPESNTNILRKTFGRFVDFGIRTTEAQYIKSLFIGIPLKYDVSKEKKEYEKENDENDIKLSDLGKVLCNNDKLLPALFNEDYEKRTNVQNPKFSAIHLTNNGDLQFHVCHIDVKNDVTVKYCYGYKIFKIDVCATGSIQDCYFRFRLIGSSLTDMLSELEKPSNARLQSAFSIVEVIDFRVNEKRNITNNSLQFEMSKGIINFKKFNFFFMCSSTEEISFFSHGPFKRCRTLEADLWKSYVNLSGNYIDTGKKNNLLVYQWSIKSRNSINAMIKTKFENNNWATIILYVIILGILTISFNLITNLISTW</sequence>
<organism evidence="2 3">
    <name type="scientific">Desulfosporosinus lacus DSM 15449</name>
    <dbReference type="NCBI Taxonomy" id="1121420"/>
    <lineage>
        <taxon>Bacteria</taxon>
        <taxon>Bacillati</taxon>
        <taxon>Bacillota</taxon>
        <taxon>Clostridia</taxon>
        <taxon>Eubacteriales</taxon>
        <taxon>Desulfitobacteriaceae</taxon>
        <taxon>Desulfosporosinus</taxon>
    </lineage>
</organism>
<dbReference type="OrthoDB" id="1452241at2"/>
<name>A0A1M5SAP7_9FIRM</name>
<accession>A0A1M5SAP7</accession>
<keyword evidence="3" id="KW-1185">Reference proteome</keyword>
<evidence type="ECO:0000313" key="3">
    <source>
        <dbReference type="Proteomes" id="UP000183954"/>
    </source>
</evidence>
<keyword evidence="1" id="KW-1133">Transmembrane helix</keyword>
<keyword evidence="1" id="KW-0472">Membrane</keyword>
<evidence type="ECO:0000313" key="2">
    <source>
        <dbReference type="EMBL" id="SHH34993.1"/>
    </source>
</evidence>